<dbReference type="SUPFAM" id="SSF52047">
    <property type="entry name" value="RNI-like"/>
    <property type="match status" value="1"/>
</dbReference>
<accession>A0A438GDM8</accession>
<dbReference type="Gene3D" id="3.80.10.10">
    <property type="entry name" value="Ribonuclease Inhibitor"/>
    <property type="match status" value="3"/>
</dbReference>
<dbReference type="Pfam" id="PF25019">
    <property type="entry name" value="LRR_R13L1-DRL21"/>
    <property type="match status" value="1"/>
</dbReference>
<feature type="domain" description="R13L1/DRL21-like LRR repeat region" evidence="3">
    <location>
        <begin position="5"/>
        <end position="75"/>
    </location>
</feature>
<keyword evidence="1" id="KW-0433">Leucine-rich repeat</keyword>
<dbReference type="Proteomes" id="UP000288805">
    <property type="component" value="Unassembled WGS sequence"/>
</dbReference>
<proteinExistence type="predicted"/>
<gene>
    <name evidence="4" type="primary">RGA4_65</name>
    <name evidence="4" type="ORF">CK203_060301</name>
</gene>
<dbReference type="PANTHER" id="PTHR36766">
    <property type="entry name" value="PLANT BROAD-SPECTRUM MILDEW RESISTANCE PROTEIN RPW8"/>
    <property type="match status" value="1"/>
</dbReference>
<organism evidence="4 5">
    <name type="scientific">Vitis vinifera</name>
    <name type="common">Grape</name>
    <dbReference type="NCBI Taxonomy" id="29760"/>
    <lineage>
        <taxon>Eukaryota</taxon>
        <taxon>Viridiplantae</taxon>
        <taxon>Streptophyta</taxon>
        <taxon>Embryophyta</taxon>
        <taxon>Tracheophyta</taxon>
        <taxon>Spermatophyta</taxon>
        <taxon>Magnoliopsida</taxon>
        <taxon>eudicotyledons</taxon>
        <taxon>Gunneridae</taxon>
        <taxon>Pentapetalae</taxon>
        <taxon>rosids</taxon>
        <taxon>Vitales</taxon>
        <taxon>Vitaceae</taxon>
        <taxon>Viteae</taxon>
        <taxon>Vitis</taxon>
    </lineage>
</organism>
<dbReference type="AlphaFoldDB" id="A0A438GDM8"/>
<keyword evidence="2" id="KW-0611">Plant defense</keyword>
<dbReference type="PANTHER" id="PTHR36766:SF51">
    <property type="entry name" value="DISEASE RESISTANCE RPP13-LIKE PROTEIN 1"/>
    <property type="match status" value="1"/>
</dbReference>
<comment type="caution">
    <text evidence="4">The sequence shown here is derived from an EMBL/GenBank/DDBJ whole genome shotgun (WGS) entry which is preliminary data.</text>
</comment>
<sequence>MPHATGEELLECLEPHGNLKELKIDVYHGAKFPNWMGYSLLPRLERIELSQCTYSRILPPLGQLPLLKYLSIDTMSELESISCEFCGEGQIRGFPSLEKMKLEDMKNLKEWHEIEDGDFPRLHELTIKNSPNFASLPKFPSLCDLVLDECNEMILGSVQFLSSLSSLKISNFRRLALLPEGLLQHLNSLKELRIQNFYGLEALKKEVGLQDLVSLQRFEILSCPKLVSLPEEGLSSALRYLSLCVCNSLQSLPKGLENLSSLEELSISKCPKLVTFPEEKLPSSLKLLRISASNLVSLPKRLNELSVLQHLAIDSCHALRSLPEEGLPASV</sequence>
<evidence type="ECO:0000256" key="1">
    <source>
        <dbReference type="ARBA" id="ARBA00022614"/>
    </source>
</evidence>
<evidence type="ECO:0000313" key="5">
    <source>
        <dbReference type="Proteomes" id="UP000288805"/>
    </source>
</evidence>
<dbReference type="InterPro" id="IPR032675">
    <property type="entry name" value="LRR_dom_sf"/>
</dbReference>
<reference evidence="4 5" key="1">
    <citation type="journal article" date="2018" name="PLoS Genet.">
        <title>Population sequencing reveals clonal diversity and ancestral inbreeding in the grapevine cultivar Chardonnay.</title>
        <authorList>
            <person name="Roach M.J."/>
            <person name="Johnson D.L."/>
            <person name="Bohlmann J."/>
            <person name="van Vuuren H.J."/>
            <person name="Jones S.J."/>
            <person name="Pretorius I.S."/>
            <person name="Schmidt S.A."/>
            <person name="Borneman A.R."/>
        </authorList>
    </citation>
    <scope>NUCLEOTIDE SEQUENCE [LARGE SCALE GENOMIC DNA]</scope>
    <source>
        <strain evidence="5">cv. Chardonnay</strain>
        <tissue evidence="4">Leaf</tissue>
    </source>
</reference>
<name>A0A438GDM8_VITVI</name>
<dbReference type="EMBL" id="QGNW01000468">
    <property type="protein sequence ID" value="RVW70291.1"/>
    <property type="molecule type" value="Genomic_DNA"/>
</dbReference>
<dbReference type="GO" id="GO:0006952">
    <property type="term" value="P:defense response"/>
    <property type="evidence" value="ECO:0007669"/>
    <property type="project" value="UniProtKB-KW"/>
</dbReference>
<evidence type="ECO:0000259" key="3">
    <source>
        <dbReference type="Pfam" id="PF25019"/>
    </source>
</evidence>
<protein>
    <submittedName>
        <fullName evidence="4">Putative disease resistance protein RGA4</fullName>
    </submittedName>
</protein>
<evidence type="ECO:0000256" key="2">
    <source>
        <dbReference type="ARBA" id="ARBA00022821"/>
    </source>
</evidence>
<dbReference type="InterPro" id="IPR056789">
    <property type="entry name" value="LRR_R13L1-DRL21"/>
</dbReference>
<evidence type="ECO:0000313" key="4">
    <source>
        <dbReference type="EMBL" id="RVW70291.1"/>
    </source>
</evidence>